<proteinExistence type="predicted"/>
<accession>A0A168EN54</accession>
<reference evidence="2 3" key="1">
    <citation type="journal article" date="2016" name="Genome Biol. Evol.">
        <title>Divergent and convergent evolution of fungal pathogenicity.</title>
        <authorList>
            <person name="Shang Y."/>
            <person name="Xiao G."/>
            <person name="Zheng P."/>
            <person name="Cen K."/>
            <person name="Zhan S."/>
            <person name="Wang C."/>
        </authorList>
    </citation>
    <scope>NUCLEOTIDE SEQUENCE [LARGE SCALE GENOMIC DNA]</scope>
    <source>
        <strain evidence="2 3">RCEF 2490</strain>
    </source>
</reference>
<dbReference type="Pfam" id="PF01370">
    <property type="entry name" value="Epimerase"/>
    <property type="match status" value="1"/>
</dbReference>
<name>A0A168EN54_9HYPO</name>
<gene>
    <name evidence="2" type="ORF">AAL_02528</name>
</gene>
<feature type="domain" description="NAD-dependent epimerase/dehydratase" evidence="1">
    <location>
        <begin position="15"/>
        <end position="91"/>
    </location>
</feature>
<dbReference type="Gene3D" id="3.40.50.720">
    <property type="entry name" value="NAD(P)-binding Rossmann-like Domain"/>
    <property type="match status" value="1"/>
</dbReference>
<dbReference type="PANTHER" id="PTHR12126">
    <property type="entry name" value="NADH-UBIQUINONE OXIDOREDUCTASE 39 KDA SUBUNIT-RELATED"/>
    <property type="match status" value="1"/>
</dbReference>
<dbReference type="AlphaFoldDB" id="A0A168EN54"/>
<evidence type="ECO:0000313" key="2">
    <source>
        <dbReference type="EMBL" id="KZZ98977.1"/>
    </source>
</evidence>
<dbReference type="Proteomes" id="UP000078544">
    <property type="component" value="Unassembled WGS sequence"/>
</dbReference>
<dbReference type="GO" id="GO:0044877">
    <property type="term" value="F:protein-containing complex binding"/>
    <property type="evidence" value="ECO:0007669"/>
    <property type="project" value="TreeGrafter"/>
</dbReference>
<comment type="caution">
    <text evidence="2">The sequence shown here is derived from an EMBL/GenBank/DDBJ whole genome shotgun (WGS) entry which is preliminary data.</text>
</comment>
<dbReference type="InterPro" id="IPR036291">
    <property type="entry name" value="NAD(P)-bd_dom_sf"/>
</dbReference>
<dbReference type="InterPro" id="IPR051207">
    <property type="entry name" value="ComplexI_NDUFA9_subunit"/>
</dbReference>
<dbReference type="GO" id="GO:0005739">
    <property type="term" value="C:mitochondrion"/>
    <property type="evidence" value="ECO:0007669"/>
    <property type="project" value="EnsemblFungi"/>
</dbReference>
<sequence>MAAAATTTTTAKRLVVCGGSGFLGSRICKYAVARGWEVTSISRKGEPQWDAVTASALPPSWSHKVSWERADILRPATYAPLLKGVDYVVHSMGILLEADYKGIVSGKESPLAGLQKMFAPVRERGINPLEKKSGEDIKPADPNDQFSYEVMNRDSAVALAKHAAEEKASAFCYISATGGAPIMPSRYISTKRQAESIISTSFPEMRAVFVRPPMMYDSSRKLTLAMAAMTGAGSIFTKLTGNYLKDFMGAAGAKPLQVEAVAEAVVEALGDEAVEGPVEIAQIEELANKGWRNSML</sequence>
<dbReference type="OrthoDB" id="276721at2759"/>
<dbReference type="EMBL" id="AZGY01000004">
    <property type="protein sequence ID" value="KZZ98977.1"/>
    <property type="molecule type" value="Genomic_DNA"/>
</dbReference>
<dbReference type="PANTHER" id="PTHR12126:SF16">
    <property type="entry name" value="MIOREX COMPLEX COMPONENT 2"/>
    <property type="match status" value="1"/>
</dbReference>
<dbReference type="SUPFAM" id="SSF51735">
    <property type="entry name" value="NAD(P)-binding Rossmann-fold domains"/>
    <property type="match status" value="1"/>
</dbReference>
<keyword evidence="3" id="KW-1185">Reference proteome</keyword>
<dbReference type="InterPro" id="IPR001509">
    <property type="entry name" value="Epimerase_deHydtase"/>
</dbReference>
<organism evidence="2 3">
    <name type="scientific">Moelleriella libera RCEF 2490</name>
    <dbReference type="NCBI Taxonomy" id="1081109"/>
    <lineage>
        <taxon>Eukaryota</taxon>
        <taxon>Fungi</taxon>
        <taxon>Dikarya</taxon>
        <taxon>Ascomycota</taxon>
        <taxon>Pezizomycotina</taxon>
        <taxon>Sordariomycetes</taxon>
        <taxon>Hypocreomycetidae</taxon>
        <taxon>Hypocreales</taxon>
        <taxon>Clavicipitaceae</taxon>
        <taxon>Moelleriella</taxon>
    </lineage>
</organism>
<protein>
    <submittedName>
        <fullName evidence="2">NAD dependent epimerase/dehydratase family protein</fullName>
    </submittedName>
</protein>
<evidence type="ECO:0000259" key="1">
    <source>
        <dbReference type="Pfam" id="PF01370"/>
    </source>
</evidence>
<evidence type="ECO:0000313" key="3">
    <source>
        <dbReference type="Proteomes" id="UP000078544"/>
    </source>
</evidence>
<dbReference type="GO" id="GO:0006744">
    <property type="term" value="P:ubiquinone biosynthetic process"/>
    <property type="evidence" value="ECO:0007669"/>
    <property type="project" value="EnsemblFungi"/>
</dbReference>
<dbReference type="STRING" id="1081109.A0A168EN54"/>